<gene>
    <name evidence="4" type="ORF">YA0852_23645</name>
</gene>
<keyword evidence="5" id="KW-1185">Reference proteome</keyword>
<dbReference type="PANTHER" id="PTHR43561">
    <property type="match status" value="1"/>
</dbReference>
<feature type="domain" description="3-hydroxyacyl-CoA dehydrogenase C-terminal" evidence="3">
    <location>
        <begin position="132"/>
        <end position="204"/>
    </location>
</feature>
<evidence type="ECO:0000313" key="4">
    <source>
        <dbReference type="EMBL" id="MBI6567089.1"/>
    </source>
</evidence>
<dbReference type="InterPro" id="IPR052242">
    <property type="entry name" value="Mito_3-hydroxyacyl-CoA_DH"/>
</dbReference>
<reference evidence="4 5" key="1">
    <citation type="submission" date="2020-12" db="EMBL/GenBank/DDBJ databases">
        <title>Comparative genomic insights into the epidemiology and virulence of plant pathogenic Pseudomonads from Turkey.</title>
        <authorList>
            <person name="Dillon M."/>
            <person name="Ruiz-Bedoya T."/>
            <person name="Bendalovic-Torma C."/>
            <person name="Guttman K.M."/>
            <person name="Kwak H."/>
            <person name="Middleton M.A."/>
            <person name="Wang P.W."/>
            <person name="Horuz S."/>
            <person name="Aysan Y."/>
            <person name="Guttman D.S."/>
        </authorList>
    </citation>
    <scope>NUCLEOTIDE SEQUENCE [LARGE SCALE GENOMIC DNA]</scope>
    <source>
        <strain evidence="4 5">S5_IA_2b</strain>
    </source>
</reference>
<organism evidence="4 5">
    <name type="scientific">Pseudomonas synxantha</name>
    <dbReference type="NCBI Taxonomy" id="47883"/>
    <lineage>
        <taxon>Bacteria</taxon>
        <taxon>Pseudomonadati</taxon>
        <taxon>Pseudomonadota</taxon>
        <taxon>Gammaproteobacteria</taxon>
        <taxon>Pseudomonadales</taxon>
        <taxon>Pseudomonadaceae</taxon>
        <taxon>Pseudomonas</taxon>
    </lineage>
</organism>
<accession>A0ABS0UNB7</accession>
<proteinExistence type="predicted"/>
<keyword evidence="1" id="KW-0560">Oxidoreductase</keyword>
<dbReference type="InterPro" id="IPR006108">
    <property type="entry name" value="3HC_DH_C"/>
</dbReference>
<dbReference type="EMBL" id="JAEILG010000063">
    <property type="protein sequence ID" value="MBI6567089.1"/>
    <property type="molecule type" value="Genomic_DNA"/>
</dbReference>
<dbReference type="PANTHER" id="PTHR43561:SF3">
    <property type="entry name" value="HYDROXYACYL-COENZYME A DEHYDROGENASE, MITOCHONDRIAL"/>
    <property type="match status" value="1"/>
</dbReference>
<dbReference type="Proteomes" id="UP000648914">
    <property type="component" value="Unassembled WGS sequence"/>
</dbReference>
<sequence>MGYSILNCGTSRSFPVAHSLLEQADGGLDILLIIGADAGKTYCELADKERYGLILIELGNECLGVHTGESRGIEGSNILGFARFRLGQAEPSSLVEIVRQSATPEEAVTAACELFEAHGLITAVCQDFPGRIVNRLVRPYYNAALSRLDAGLASADDMDLTLRLGLGYPQGPIELLEGTGLADHYEITESLYQALGEQSYAPARRAQVAWARRSQ</sequence>
<protein>
    <recommendedName>
        <fullName evidence="3">3-hydroxyacyl-CoA dehydrogenase C-terminal domain-containing protein</fullName>
    </recommendedName>
</protein>
<dbReference type="SUPFAM" id="SSF48179">
    <property type="entry name" value="6-phosphogluconate dehydrogenase C-terminal domain-like"/>
    <property type="match status" value="1"/>
</dbReference>
<evidence type="ECO:0000256" key="1">
    <source>
        <dbReference type="ARBA" id="ARBA00023002"/>
    </source>
</evidence>
<name>A0ABS0UNB7_9PSED</name>
<evidence type="ECO:0000256" key="2">
    <source>
        <dbReference type="ARBA" id="ARBA00023027"/>
    </source>
</evidence>
<comment type="caution">
    <text evidence="4">The sequence shown here is derived from an EMBL/GenBank/DDBJ whole genome shotgun (WGS) entry which is preliminary data.</text>
</comment>
<dbReference type="RefSeq" id="WP_198719694.1">
    <property type="nucleotide sequence ID" value="NZ_JAEIKU010000042.1"/>
</dbReference>
<keyword evidence="2" id="KW-0520">NAD</keyword>
<evidence type="ECO:0000313" key="5">
    <source>
        <dbReference type="Proteomes" id="UP000648914"/>
    </source>
</evidence>
<dbReference type="InterPro" id="IPR013328">
    <property type="entry name" value="6PGD_dom2"/>
</dbReference>
<dbReference type="InterPro" id="IPR008927">
    <property type="entry name" value="6-PGluconate_DH-like_C_sf"/>
</dbReference>
<dbReference type="Gene3D" id="1.10.1040.10">
    <property type="entry name" value="N-(1-d-carboxylethyl)-l-norvaline Dehydrogenase, domain 2"/>
    <property type="match status" value="1"/>
</dbReference>
<dbReference type="Pfam" id="PF00725">
    <property type="entry name" value="3HCDH"/>
    <property type="match status" value="1"/>
</dbReference>
<evidence type="ECO:0000259" key="3">
    <source>
        <dbReference type="Pfam" id="PF00725"/>
    </source>
</evidence>